<organism evidence="2 3">
    <name type="scientific">Collibacillus ludicampi</name>
    <dbReference type="NCBI Taxonomy" id="2771369"/>
    <lineage>
        <taxon>Bacteria</taxon>
        <taxon>Bacillati</taxon>
        <taxon>Bacillota</taxon>
        <taxon>Bacilli</taxon>
        <taxon>Bacillales</taxon>
        <taxon>Alicyclobacillaceae</taxon>
        <taxon>Collibacillus</taxon>
    </lineage>
</organism>
<reference evidence="2" key="1">
    <citation type="journal article" date="2023" name="Int. J. Syst. Evol. Microbiol.">
        <title>Collibacillus ludicampi gen. nov., sp. nov., a new soil bacterium of the family Alicyclobacillaceae.</title>
        <authorList>
            <person name="Jojima T."/>
            <person name="Ioku Y."/>
            <person name="Fukuta Y."/>
            <person name="Shirasaka N."/>
            <person name="Matsumura Y."/>
            <person name="Mori M."/>
        </authorList>
    </citation>
    <scope>NUCLEOTIDE SEQUENCE</scope>
    <source>
        <strain evidence="2">TP075</strain>
    </source>
</reference>
<dbReference type="InterPro" id="IPR027417">
    <property type="entry name" value="P-loop_NTPase"/>
</dbReference>
<evidence type="ECO:0008006" key="4">
    <source>
        <dbReference type="Google" id="ProtNLM"/>
    </source>
</evidence>
<protein>
    <recommendedName>
        <fullName evidence="4">CobQ/CobB/MinD/ParA nucleotide binding domain-containing protein</fullName>
    </recommendedName>
</protein>
<feature type="region of interest" description="Disordered" evidence="1">
    <location>
        <begin position="153"/>
        <end position="186"/>
    </location>
</feature>
<proteinExistence type="predicted"/>
<evidence type="ECO:0000256" key="1">
    <source>
        <dbReference type="SAM" id="MobiDB-lite"/>
    </source>
</evidence>
<evidence type="ECO:0000313" key="2">
    <source>
        <dbReference type="EMBL" id="GIM48450.1"/>
    </source>
</evidence>
<dbReference type="Gene3D" id="3.40.50.300">
    <property type="entry name" value="P-loop containing nucleotide triphosphate hydrolases"/>
    <property type="match status" value="1"/>
</dbReference>
<dbReference type="EMBL" id="BOQE01000002">
    <property type="protein sequence ID" value="GIM48450.1"/>
    <property type="molecule type" value="Genomic_DNA"/>
</dbReference>
<evidence type="ECO:0000313" key="3">
    <source>
        <dbReference type="Proteomes" id="UP001057291"/>
    </source>
</evidence>
<gene>
    <name evidence="2" type="ORF">DNHGIG_39990</name>
</gene>
<dbReference type="AlphaFoldDB" id="A0AAV4LL31"/>
<sequence>MKTVLVANKEKSLNKALQEVCNVIKVVPYSDGILPVVLETKPQVVVLSPFLPGKLGPEQVIFDLTTLDEPPQIILLAGNLDKNDPLIQEAISSQIFDIVFNPPKEKDLLEDMVREIVDRIEHPRNRKRILEELGIHSRKQVPVTKIETIMERAQESQEVESPAPIQSAAEEDEIDEPDGPSIWTPSLPRTHKPYIVAVLSPTSCGSTFIAQNVAATLALEDYHTALIDLSENRALHLWFGREVSNQSFFDLMEHGEINGSETTVQGLEAFTSPYSEEDRIRLYGDVGWMDTVEQLPYEAVVLDFSTASNWRKDLLSNMLERCDEVLIVADMDHARMLQSRVMWAFLSTRQIPMRLFMNKWMPDYLPCDESELAPIPASHHVPFLPDVYRSIAYAIPLAALLPSTKSYFMLKDLQRV</sequence>
<dbReference type="Proteomes" id="UP001057291">
    <property type="component" value="Unassembled WGS sequence"/>
</dbReference>
<keyword evidence="3" id="KW-1185">Reference proteome</keyword>
<comment type="caution">
    <text evidence="2">The sequence shown here is derived from an EMBL/GenBank/DDBJ whole genome shotgun (WGS) entry which is preliminary data.</text>
</comment>
<name>A0AAV4LL31_9BACL</name>
<accession>A0AAV4LL31</accession>
<feature type="compositionally biased region" description="Acidic residues" evidence="1">
    <location>
        <begin position="169"/>
        <end position="178"/>
    </location>
</feature>
<dbReference type="RefSeq" id="WP_282201503.1">
    <property type="nucleotide sequence ID" value="NZ_BOQE01000002.1"/>
</dbReference>
<dbReference type="SUPFAM" id="SSF52540">
    <property type="entry name" value="P-loop containing nucleoside triphosphate hydrolases"/>
    <property type="match status" value="1"/>
</dbReference>